<evidence type="ECO:0000313" key="1">
    <source>
        <dbReference type="EMBL" id="MDH4762369.1"/>
    </source>
</evidence>
<dbReference type="Gene3D" id="3.90.1480.10">
    <property type="entry name" value="Alpha-2,3-sialyltransferase"/>
    <property type="match status" value="1"/>
</dbReference>
<comment type="caution">
    <text evidence="1">The sequence shown here is derived from an EMBL/GenBank/DDBJ whole genome shotgun (WGS) entry which is preliminary data.</text>
</comment>
<organism evidence="1 2">
    <name type="scientific">Pseudomonas flavocrustae</name>
    <dbReference type="NCBI Taxonomy" id="2991719"/>
    <lineage>
        <taxon>Bacteria</taxon>
        <taxon>Pseudomonadati</taxon>
        <taxon>Pseudomonadota</taxon>
        <taxon>Gammaproteobacteria</taxon>
        <taxon>Pseudomonadales</taxon>
        <taxon>Pseudomonadaceae</taxon>
        <taxon>Pseudomonas</taxon>
    </lineage>
</organism>
<dbReference type="Proteomes" id="UP001157461">
    <property type="component" value="Unassembled WGS sequence"/>
</dbReference>
<sequence length="273" mass="30351">MYLSPLSFRPTEAVSSSAGAFAAWRNAYRGPVLLLASGPSAGRLNLPVWRDIPVITMNGAIAKLLGSPLSPLFYVCSDLSFAQQQPELYRQGLERATRLALWPKAIQALPAELAAKAHPLHRAPATRLEHHLGAEQEQAQRLPAWFSRRARDIGFSCNLDYGIFDVRTVAFIALQLAYHLGFTEIYLAGVDLDSDRPRFYEDGRSPASPCGLDEHLHSRILPGLQVMQTAMRAAGRQVFNLSNCSRIPADLIPLADLAAVETRWLWRRRRQLG</sequence>
<proteinExistence type="predicted"/>
<evidence type="ECO:0000313" key="2">
    <source>
        <dbReference type="Proteomes" id="UP001157461"/>
    </source>
</evidence>
<keyword evidence="2" id="KW-1185">Reference proteome</keyword>
<reference evidence="1 2" key="1">
    <citation type="submission" date="2022-10" db="EMBL/GenBank/DDBJ databases">
        <title>A novel Pseudomonas species, isolated from Passiflora incarnata leaves.</title>
        <authorList>
            <person name="Cueva-Yesquen L.G."/>
            <person name="Fantinatti-Garboggini F."/>
        </authorList>
    </citation>
    <scope>NUCLEOTIDE SEQUENCE [LARGE SCALE GENOMIC DNA]</scope>
    <source>
        <strain evidence="1 2">CBMAI 2609</strain>
    </source>
</reference>
<protein>
    <submittedName>
        <fullName evidence="1">Lipopolysaccharide biosynthesis protein</fullName>
    </submittedName>
</protein>
<accession>A0ABT6ICW4</accession>
<name>A0ABT6ICW4_9PSED</name>
<dbReference type="EMBL" id="JAPDIQ010000002">
    <property type="protein sequence ID" value="MDH4762369.1"/>
    <property type="molecule type" value="Genomic_DNA"/>
</dbReference>
<gene>
    <name evidence="1" type="ORF">OMP44_05505</name>
</gene>